<dbReference type="InterPro" id="IPR025333">
    <property type="entry name" value="DUF4239"/>
</dbReference>
<keyword evidence="1" id="KW-0812">Transmembrane</keyword>
<name>A0A3G8M6G3_9HYPH</name>
<evidence type="ECO:0000313" key="3">
    <source>
        <dbReference type="Proteomes" id="UP000273982"/>
    </source>
</evidence>
<dbReference type="Pfam" id="PF14023">
    <property type="entry name" value="Bestrophin-like"/>
    <property type="match status" value="1"/>
</dbReference>
<sequence>MPPNKEAPVPQIFKHLSVTQMALLFCLGSLAGTWLGVFLCRRLAHERIHGRRNANEMIGLTLASFSTLYGILLGLLAVEAYQDFSAVADVVSKEALTIAALHRDFDGFPQPTSSELQEKLHSYAREAVEAVHPPPDVPREAHSRSPGLTALFAQVMNFQPKLKSEEMVQAETFTRLNSLVEHRRYLIAAGDSGIPKELWWVMCLGGFLLLGLVIIFDMELHVHLILSGAIALFMGSVVFLIAAMDNPFNGGMTVDSGPIESVLQTFEAPR</sequence>
<feature type="transmembrane region" description="Helical" evidence="1">
    <location>
        <begin position="20"/>
        <end position="40"/>
    </location>
</feature>
<proteinExistence type="predicted"/>
<dbReference type="AlphaFoldDB" id="A0A3G8M6G3"/>
<feature type="transmembrane region" description="Helical" evidence="1">
    <location>
        <begin position="223"/>
        <end position="244"/>
    </location>
</feature>
<accession>A0A3G8M6G3</accession>
<keyword evidence="1" id="KW-0472">Membrane</keyword>
<evidence type="ECO:0000256" key="1">
    <source>
        <dbReference type="SAM" id="Phobius"/>
    </source>
</evidence>
<dbReference type="KEGG" id="mros:EHO51_11660"/>
<feature type="transmembrane region" description="Helical" evidence="1">
    <location>
        <begin position="198"/>
        <end position="216"/>
    </location>
</feature>
<organism evidence="2 3">
    <name type="scientific">Methylocystis rosea</name>
    <dbReference type="NCBI Taxonomy" id="173366"/>
    <lineage>
        <taxon>Bacteria</taxon>
        <taxon>Pseudomonadati</taxon>
        <taxon>Pseudomonadota</taxon>
        <taxon>Alphaproteobacteria</taxon>
        <taxon>Hyphomicrobiales</taxon>
        <taxon>Methylocystaceae</taxon>
        <taxon>Methylocystis</taxon>
    </lineage>
</organism>
<feature type="transmembrane region" description="Helical" evidence="1">
    <location>
        <begin position="60"/>
        <end position="78"/>
    </location>
</feature>
<protein>
    <submittedName>
        <fullName evidence="2">DUF4239 domain-containing protein</fullName>
    </submittedName>
</protein>
<evidence type="ECO:0000313" key="2">
    <source>
        <dbReference type="EMBL" id="AZG77337.1"/>
    </source>
</evidence>
<dbReference type="Proteomes" id="UP000273982">
    <property type="component" value="Chromosome"/>
</dbReference>
<dbReference type="EMBL" id="CP034086">
    <property type="protein sequence ID" value="AZG77337.1"/>
    <property type="molecule type" value="Genomic_DNA"/>
</dbReference>
<reference evidence="2 3" key="1">
    <citation type="submission" date="2018-11" db="EMBL/GenBank/DDBJ databases">
        <title>Genome squencing of methanotrophic bacteria isolated from alkaline groundwater in Korea.</title>
        <authorList>
            <person name="Nguyen L.N."/>
        </authorList>
    </citation>
    <scope>NUCLEOTIDE SEQUENCE [LARGE SCALE GENOMIC DNA]</scope>
    <source>
        <strain evidence="2 3">GW6</strain>
    </source>
</reference>
<keyword evidence="1" id="KW-1133">Transmembrane helix</keyword>
<gene>
    <name evidence="2" type="ORF">EHO51_11660</name>
</gene>